<dbReference type="EMBL" id="MU853239">
    <property type="protein sequence ID" value="KAK4120388.1"/>
    <property type="molecule type" value="Genomic_DNA"/>
</dbReference>
<reference evidence="1" key="1">
    <citation type="journal article" date="2023" name="Mol. Phylogenet. Evol.">
        <title>Genome-scale phylogeny and comparative genomics of the fungal order Sordariales.</title>
        <authorList>
            <person name="Hensen N."/>
            <person name="Bonometti L."/>
            <person name="Westerberg I."/>
            <person name="Brannstrom I.O."/>
            <person name="Guillou S."/>
            <person name="Cros-Aarteil S."/>
            <person name="Calhoun S."/>
            <person name="Haridas S."/>
            <person name="Kuo A."/>
            <person name="Mondo S."/>
            <person name="Pangilinan J."/>
            <person name="Riley R."/>
            <person name="LaButti K."/>
            <person name="Andreopoulos B."/>
            <person name="Lipzen A."/>
            <person name="Chen C."/>
            <person name="Yan M."/>
            <person name="Daum C."/>
            <person name="Ng V."/>
            <person name="Clum A."/>
            <person name="Steindorff A."/>
            <person name="Ohm R.A."/>
            <person name="Martin F."/>
            <person name="Silar P."/>
            <person name="Natvig D.O."/>
            <person name="Lalanne C."/>
            <person name="Gautier V."/>
            <person name="Ament-Velasquez S.L."/>
            <person name="Kruys A."/>
            <person name="Hutchinson M.I."/>
            <person name="Powell A.J."/>
            <person name="Barry K."/>
            <person name="Miller A.N."/>
            <person name="Grigoriev I.V."/>
            <person name="Debuchy R."/>
            <person name="Gladieux P."/>
            <person name="Hiltunen Thoren M."/>
            <person name="Johannesson H."/>
        </authorList>
    </citation>
    <scope>NUCLEOTIDE SEQUENCE</scope>
    <source>
        <strain evidence="1">CBS 731.68</strain>
    </source>
</reference>
<organism evidence="1 2">
    <name type="scientific">Parathielavia appendiculata</name>
    <dbReference type="NCBI Taxonomy" id="2587402"/>
    <lineage>
        <taxon>Eukaryota</taxon>
        <taxon>Fungi</taxon>
        <taxon>Dikarya</taxon>
        <taxon>Ascomycota</taxon>
        <taxon>Pezizomycotina</taxon>
        <taxon>Sordariomycetes</taxon>
        <taxon>Sordariomycetidae</taxon>
        <taxon>Sordariales</taxon>
        <taxon>Chaetomiaceae</taxon>
        <taxon>Parathielavia</taxon>
    </lineage>
</organism>
<sequence>MAHKHFEIGLEDVDVLEDDPRPWYAVADGPPILDCLGHRSLFTVQAVSPVFPPASTIDSYLLERFGAVILYPSGQGRLRRTYWIPQNVLATP</sequence>
<dbReference type="GeneID" id="87830439"/>
<gene>
    <name evidence="1" type="ORF">N657DRAFT_649183</name>
</gene>
<reference evidence="1" key="2">
    <citation type="submission" date="2023-05" db="EMBL/GenBank/DDBJ databases">
        <authorList>
            <consortium name="Lawrence Berkeley National Laboratory"/>
            <person name="Steindorff A."/>
            <person name="Hensen N."/>
            <person name="Bonometti L."/>
            <person name="Westerberg I."/>
            <person name="Brannstrom I.O."/>
            <person name="Guillou S."/>
            <person name="Cros-Aarteil S."/>
            <person name="Calhoun S."/>
            <person name="Haridas S."/>
            <person name="Kuo A."/>
            <person name="Mondo S."/>
            <person name="Pangilinan J."/>
            <person name="Riley R."/>
            <person name="Labutti K."/>
            <person name="Andreopoulos B."/>
            <person name="Lipzen A."/>
            <person name="Chen C."/>
            <person name="Yanf M."/>
            <person name="Daum C."/>
            <person name="Ng V."/>
            <person name="Clum A."/>
            <person name="Ohm R."/>
            <person name="Martin F."/>
            <person name="Silar P."/>
            <person name="Natvig D."/>
            <person name="Lalanne C."/>
            <person name="Gautier V."/>
            <person name="Ament-Velasquez S.L."/>
            <person name="Kruys A."/>
            <person name="Hutchinson M.I."/>
            <person name="Powell A.J."/>
            <person name="Barry K."/>
            <person name="Miller A.N."/>
            <person name="Grigoriev I.V."/>
            <person name="Debuchy R."/>
            <person name="Gladieux P."/>
            <person name="Thoren M.H."/>
            <person name="Johannesson H."/>
        </authorList>
    </citation>
    <scope>NUCLEOTIDE SEQUENCE</scope>
    <source>
        <strain evidence="1">CBS 731.68</strain>
    </source>
</reference>
<keyword evidence="2" id="KW-1185">Reference proteome</keyword>
<dbReference type="RefSeq" id="XP_062644159.1">
    <property type="nucleotide sequence ID" value="XM_062793670.1"/>
</dbReference>
<accession>A0AAN6TTE0</accession>
<name>A0AAN6TTE0_9PEZI</name>
<protein>
    <submittedName>
        <fullName evidence="1">Uncharacterized protein</fullName>
    </submittedName>
</protein>
<evidence type="ECO:0000313" key="2">
    <source>
        <dbReference type="Proteomes" id="UP001302602"/>
    </source>
</evidence>
<comment type="caution">
    <text evidence="1">The sequence shown here is derived from an EMBL/GenBank/DDBJ whole genome shotgun (WGS) entry which is preliminary data.</text>
</comment>
<evidence type="ECO:0000313" key="1">
    <source>
        <dbReference type="EMBL" id="KAK4120388.1"/>
    </source>
</evidence>
<proteinExistence type="predicted"/>
<dbReference type="AlphaFoldDB" id="A0AAN6TTE0"/>
<dbReference type="Proteomes" id="UP001302602">
    <property type="component" value="Unassembled WGS sequence"/>
</dbReference>